<proteinExistence type="predicted"/>
<keyword evidence="1" id="KW-0472">Membrane</keyword>
<protein>
    <submittedName>
        <fullName evidence="2">Uncharacterized protein</fullName>
    </submittedName>
</protein>
<name>A0A2I0WH35_9ASPA</name>
<evidence type="ECO:0000313" key="3">
    <source>
        <dbReference type="Proteomes" id="UP000233837"/>
    </source>
</evidence>
<evidence type="ECO:0000256" key="1">
    <source>
        <dbReference type="SAM" id="Phobius"/>
    </source>
</evidence>
<organism evidence="2 3">
    <name type="scientific">Dendrobium catenatum</name>
    <dbReference type="NCBI Taxonomy" id="906689"/>
    <lineage>
        <taxon>Eukaryota</taxon>
        <taxon>Viridiplantae</taxon>
        <taxon>Streptophyta</taxon>
        <taxon>Embryophyta</taxon>
        <taxon>Tracheophyta</taxon>
        <taxon>Spermatophyta</taxon>
        <taxon>Magnoliopsida</taxon>
        <taxon>Liliopsida</taxon>
        <taxon>Asparagales</taxon>
        <taxon>Orchidaceae</taxon>
        <taxon>Epidendroideae</taxon>
        <taxon>Malaxideae</taxon>
        <taxon>Dendrobiinae</taxon>
        <taxon>Dendrobium</taxon>
    </lineage>
</organism>
<dbReference type="AlphaFoldDB" id="A0A2I0WH35"/>
<reference evidence="2 3" key="1">
    <citation type="journal article" date="2016" name="Sci. Rep.">
        <title>The Dendrobium catenatum Lindl. genome sequence provides insights into polysaccharide synthase, floral development and adaptive evolution.</title>
        <authorList>
            <person name="Zhang G.Q."/>
            <person name="Xu Q."/>
            <person name="Bian C."/>
            <person name="Tsai W.C."/>
            <person name="Yeh C.M."/>
            <person name="Liu K.W."/>
            <person name="Yoshida K."/>
            <person name="Zhang L.S."/>
            <person name="Chang S.B."/>
            <person name="Chen F."/>
            <person name="Shi Y."/>
            <person name="Su Y.Y."/>
            <person name="Zhang Y.Q."/>
            <person name="Chen L.J."/>
            <person name="Yin Y."/>
            <person name="Lin M."/>
            <person name="Huang H."/>
            <person name="Deng H."/>
            <person name="Wang Z.W."/>
            <person name="Zhu S.L."/>
            <person name="Zhao X."/>
            <person name="Deng C."/>
            <person name="Niu S.C."/>
            <person name="Huang J."/>
            <person name="Wang M."/>
            <person name="Liu G.H."/>
            <person name="Yang H.J."/>
            <person name="Xiao X.J."/>
            <person name="Hsiao Y.Y."/>
            <person name="Wu W.L."/>
            <person name="Chen Y.Y."/>
            <person name="Mitsuda N."/>
            <person name="Ohme-Takagi M."/>
            <person name="Luo Y.B."/>
            <person name="Van de Peer Y."/>
            <person name="Liu Z.J."/>
        </authorList>
    </citation>
    <scope>NUCLEOTIDE SEQUENCE [LARGE SCALE GENOMIC DNA]</scope>
    <source>
        <tissue evidence="2">The whole plant</tissue>
    </source>
</reference>
<sequence length="123" mass="14535">MSSYISSLPIFKSKLYMQNCFGDLHGLVNLLVWFTYYRCWVWFNCVFCLNGGCIIFGFGDDVHTKHWNYFSPWSLLYNSHSGGSVLVWINELCFAFSLNWYGWLRRKVFGAMNFISKVVSCFW</sequence>
<feature type="transmembrane region" description="Helical" evidence="1">
    <location>
        <begin position="85"/>
        <end position="104"/>
    </location>
</feature>
<keyword evidence="3" id="KW-1185">Reference proteome</keyword>
<accession>A0A2I0WH35</accession>
<reference evidence="2 3" key="2">
    <citation type="journal article" date="2017" name="Nature">
        <title>The Apostasia genome and the evolution of orchids.</title>
        <authorList>
            <person name="Zhang G.Q."/>
            <person name="Liu K.W."/>
            <person name="Li Z."/>
            <person name="Lohaus R."/>
            <person name="Hsiao Y.Y."/>
            <person name="Niu S.C."/>
            <person name="Wang J.Y."/>
            <person name="Lin Y.C."/>
            <person name="Xu Q."/>
            <person name="Chen L.J."/>
            <person name="Yoshida K."/>
            <person name="Fujiwara S."/>
            <person name="Wang Z.W."/>
            <person name="Zhang Y.Q."/>
            <person name="Mitsuda N."/>
            <person name="Wang M."/>
            <person name="Liu G.H."/>
            <person name="Pecoraro L."/>
            <person name="Huang H.X."/>
            <person name="Xiao X.J."/>
            <person name="Lin M."/>
            <person name="Wu X.Y."/>
            <person name="Wu W.L."/>
            <person name="Chen Y.Y."/>
            <person name="Chang S.B."/>
            <person name="Sakamoto S."/>
            <person name="Ohme-Takagi M."/>
            <person name="Yagi M."/>
            <person name="Zeng S.J."/>
            <person name="Shen C.Y."/>
            <person name="Yeh C.M."/>
            <person name="Luo Y.B."/>
            <person name="Tsai W.C."/>
            <person name="Van de Peer Y."/>
            <person name="Liu Z.J."/>
        </authorList>
    </citation>
    <scope>NUCLEOTIDE SEQUENCE [LARGE SCALE GENOMIC DNA]</scope>
    <source>
        <tissue evidence="2">The whole plant</tissue>
    </source>
</reference>
<feature type="transmembrane region" description="Helical" evidence="1">
    <location>
        <begin position="15"/>
        <end position="34"/>
    </location>
</feature>
<feature type="transmembrane region" description="Helical" evidence="1">
    <location>
        <begin position="41"/>
        <end position="59"/>
    </location>
</feature>
<evidence type="ECO:0000313" key="2">
    <source>
        <dbReference type="EMBL" id="PKU74942.1"/>
    </source>
</evidence>
<gene>
    <name evidence="2" type="ORF">MA16_Dca020714</name>
</gene>
<dbReference type="EMBL" id="KZ502663">
    <property type="protein sequence ID" value="PKU74942.1"/>
    <property type="molecule type" value="Genomic_DNA"/>
</dbReference>
<keyword evidence="1" id="KW-1133">Transmembrane helix</keyword>
<dbReference type="Proteomes" id="UP000233837">
    <property type="component" value="Unassembled WGS sequence"/>
</dbReference>
<keyword evidence="1" id="KW-0812">Transmembrane</keyword>